<dbReference type="RefSeq" id="WP_012003388.1">
    <property type="nucleotide sequence ID" value="NC_009828.1"/>
</dbReference>
<dbReference type="STRING" id="416591.Tlet_1355"/>
<dbReference type="AlphaFoldDB" id="A8F6X8"/>
<dbReference type="GO" id="GO:0016836">
    <property type="term" value="F:hydro-lyase activity"/>
    <property type="evidence" value="ECO:0007669"/>
    <property type="project" value="InterPro"/>
</dbReference>
<name>A8F6X8_PSELT</name>
<evidence type="ECO:0000313" key="2">
    <source>
        <dbReference type="Proteomes" id="UP000002016"/>
    </source>
</evidence>
<reference evidence="1 2" key="1">
    <citation type="submission" date="2007-08" db="EMBL/GenBank/DDBJ databases">
        <title>Complete sequence of Thermotoga lettingae TMO.</title>
        <authorList>
            <consortium name="US DOE Joint Genome Institute"/>
            <person name="Copeland A."/>
            <person name="Lucas S."/>
            <person name="Lapidus A."/>
            <person name="Barry K."/>
            <person name="Glavina del Rio T."/>
            <person name="Dalin E."/>
            <person name="Tice H."/>
            <person name="Pitluck S."/>
            <person name="Foster B."/>
            <person name="Bruce D."/>
            <person name="Schmutz J."/>
            <person name="Larimer F."/>
            <person name="Land M."/>
            <person name="Hauser L."/>
            <person name="Kyrpides N."/>
            <person name="Mikhailova N."/>
            <person name="Nelson K."/>
            <person name="Gogarten J.P."/>
            <person name="Noll K."/>
            <person name="Richardson P."/>
        </authorList>
    </citation>
    <scope>NUCLEOTIDE SEQUENCE [LARGE SCALE GENOMIC DNA]</scope>
    <source>
        <strain evidence="2">ATCC BAA-301 / DSM 14385 / NBRC 107922 / TMO</strain>
    </source>
</reference>
<keyword evidence="2" id="KW-1185">Reference proteome</keyword>
<dbReference type="InterPro" id="IPR036660">
    <property type="entry name" value="Fe-S_hydroAse_TtdB_cat_sf"/>
</dbReference>
<dbReference type="OrthoDB" id="37476at2"/>
<sequence length="161" mass="18365">MLVIRYPASLNVIRKLKTSDIVKYTGKLTVLSRQALERIIFYERAEGLIPDFMNGELICFGSIKEGFLNILSARDFEDLFEKIFLFGSVGIISKANSANPFYFKRYGRVMFTAMEKPVAKSFKILAYSDLKSNAVMEVEVEDLLMRVTIDSRGTTKHVEVE</sequence>
<protein>
    <submittedName>
        <fullName evidence="1">Uncharacterized protein</fullName>
    </submittedName>
</protein>
<dbReference type="Proteomes" id="UP000002016">
    <property type="component" value="Chromosome"/>
</dbReference>
<reference evidence="1 2" key="2">
    <citation type="journal article" date="2009" name="Proc. Natl. Acad. Sci. U.S.A.">
        <title>On the chimeric nature, thermophilic origin, and phylogenetic placement of the Thermotogales.</title>
        <authorList>
            <person name="Zhaxybayeva O."/>
            <person name="Swithers K.S."/>
            <person name="Lapierre P."/>
            <person name="Fournier G.P."/>
            <person name="Bickhart D.M."/>
            <person name="DeBoy R.T."/>
            <person name="Nelson K.E."/>
            <person name="Nesbo C.L."/>
            <person name="Doolittle W.F."/>
            <person name="Gogarten J.P."/>
            <person name="Noll K.M."/>
        </authorList>
    </citation>
    <scope>NUCLEOTIDE SEQUENCE [LARGE SCALE GENOMIC DNA]</scope>
    <source>
        <strain evidence="2">ATCC BAA-301 / DSM 14385 / NBRC 107922 / TMO</strain>
    </source>
</reference>
<dbReference type="Gene3D" id="3.20.130.10">
    <property type="entry name" value="Fe-S hydro-lyase, tartrate dehydratase beta-type, catalytic domain"/>
    <property type="match status" value="1"/>
</dbReference>
<organism evidence="1 2">
    <name type="scientific">Pseudothermotoga lettingae (strain ATCC BAA-301 / DSM 14385 / NBRC 107922 / TMO)</name>
    <name type="common">Thermotoga lettingae</name>
    <dbReference type="NCBI Taxonomy" id="416591"/>
    <lineage>
        <taxon>Bacteria</taxon>
        <taxon>Thermotogati</taxon>
        <taxon>Thermotogota</taxon>
        <taxon>Thermotogae</taxon>
        <taxon>Thermotogales</taxon>
        <taxon>Thermotogaceae</taxon>
        <taxon>Pseudothermotoga</taxon>
    </lineage>
</organism>
<evidence type="ECO:0000313" key="1">
    <source>
        <dbReference type="EMBL" id="ABV33912.1"/>
    </source>
</evidence>
<dbReference type="HOGENOM" id="CLU_1703402_0_0_0"/>
<dbReference type="KEGG" id="tle:Tlet_1355"/>
<accession>A8F6X8</accession>
<gene>
    <name evidence="1" type="ordered locus">Tlet_1355</name>
</gene>
<dbReference type="EMBL" id="CP000812">
    <property type="protein sequence ID" value="ABV33912.1"/>
    <property type="molecule type" value="Genomic_DNA"/>
</dbReference>
<proteinExistence type="predicted"/>
<dbReference type="SUPFAM" id="SSF117457">
    <property type="entry name" value="FumA C-terminal domain-like"/>
    <property type="match status" value="1"/>
</dbReference>